<dbReference type="Gene3D" id="3.30.460.10">
    <property type="entry name" value="Beta Polymerase, domain 2"/>
    <property type="match status" value="1"/>
</dbReference>
<dbReference type="AlphaFoldDB" id="A0A0E2AWW3"/>
<dbReference type="InterPro" id="IPR043519">
    <property type="entry name" value="NT_sf"/>
</dbReference>
<dbReference type="PATRIC" id="fig|997883.3.peg.289"/>
<proteinExistence type="predicted"/>
<dbReference type="RefSeq" id="WP_005796841.1">
    <property type="nucleotide sequence ID" value="NZ_JH724215.1"/>
</dbReference>
<dbReference type="HOGENOM" id="CLU_1243271_0_0_10"/>
<dbReference type="Pfam" id="PF01909">
    <property type="entry name" value="NTP_transf_2"/>
    <property type="match status" value="1"/>
</dbReference>
<dbReference type="Proteomes" id="UP000003879">
    <property type="component" value="Unassembled WGS sequence"/>
</dbReference>
<evidence type="ECO:0000313" key="3">
    <source>
        <dbReference type="Proteomes" id="UP000003879"/>
    </source>
</evidence>
<name>A0A0E2AWW3_BACFG</name>
<evidence type="ECO:0000313" key="2">
    <source>
        <dbReference type="EMBL" id="EIZ00123.1"/>
    </source>
</evidence>
<protein>
    <recommendedName>
        <fullName evidence="1">Polymerase nucleotidyl transferase domain-containing protein</fullName>
    </recommendedName>
</protein>
<accession>A0A0E2AWW3</accession>
<evidence type="ECO:0000259" key="1">
    <source>
        <dbReference type="Pfam" id="PF01909"/>
    </source>
</evidence>
<dbReference type="InterPro" id="IPR002934">
    <property type="entry name" value="Polymerase_NTP_transf_dom"/>
</dbReference>
<dbReference type="GO" id="GO:0016779">
    <property type="term" value="F:nucleotidyltransferase activity"/>
    <property type="evidence" value="ECO:0007669"/>
    <property type="project" value="InterPro"/>
</dbReference>
<dbReference type="SUPFAM" id="SSF81301">
    <property type="entry name" value="Nucleotidyltransferase"/>
    <property type="match status" value="1"/>
</dbReference>
<reference evidence="2 3" key="1">
    <citation type="submission" date="2012-02" db="EMBL/GenBank/DDBJ databases">
        <title>The Genome Sequence of Bacteroides fragilis CL07T12C05.</title>
        <authorList>
            <consortium name="The Broad Institute Genome Sequencing Platform"/>
            <person name="Earl A."/>
            <person name="Ward D."/>
            <person name="Feldgarden M."/>
            <person name="Gevers D."/>
            <person name="Zitomersky N.L."/>
            <person name="Coyne M.J."/>
            <person name="Comstock L.E."/>
            <person name="Young S.K."/>
            <person name="Zeng Q."/>
            <person name="Gargeya S."/>
            <person name="Fitzgerald M."/>
            <person name="Haas B."/>
            <person name="Abouelleil A."/>
            <person name="Alvarado L."/>
            <person name="Arachchi H.M."/>
            <person name="Berlin A."/>
            <person name="Chapman S.B."/>
            <person name="Gearin G."/>
            <person name="Goldberg J."/>
            <person name="Griggs A."/>
            <person name="Gujja S."/>
            <person name="Hansen M."/>
            <person name="Heiman D."/>
            <person name="Howarth C."/>
            <person name="Larimer J."/>
            <person name="Lui A."/>
            <person name="MacDonald P.J.P."/>
            <person name="McCowen C."/>
            <person name="Montmayeur A."/>
            <person name="Murphy C."/>
            <person name="Neiman D."/>
            <person name="Pearson M."/>
            <person name="Priest M."/>
            <person name="Roberts A."/>
            <person name="Saif S."/>
            <person name="Shea T."/>
            <person name="Sisk P."/>
            <person name="Stolte C."/>
            <person name="Sykes S."/>
            <person name="Wortman J."/>
            <person name="Nusbaum C."/>
            <person name="Birren B."/>
        </authorList>
    </citation>
    <scope>NUCLEOTIDE SEQUENCE [LARGE SCALE GENOMIC DNA]</scope>
    <source>
        <strain evidence="2 3">CL07T12C05</strain>
    </source>
</reference>
<feature type="domain" description="Polymerase nucleotidyl transferase" evidence="1">
    <location>
        <begin position="9"/>
        <end position="45"/>
    </location>
</feature>
<organism evidence="2 3">
    <name type="scientific">Bacteroides fragilis CL07T12C05</name>
    <dbReference type="NCBI Taxonomy" id="997883"/>
    <lineage>
        <taxon>Bacteria</taxon>
        <taxon>Pseudomonadati</taxon>
        <taxon>Bacteroidota</taxon>
        <taxon>Bacteroidia</taxon>
        <taxon>Bacteroidales</taxon>
        <taxon>Bacteroidaceae</taxon>
        <taxon>Bacteroides</taxon>
    </lineage>
</organism>
<gene>
    <name evidence="2" type="ORF">HMPREF1056_00271</name>
</gene>
<dbReference type="EMBL" id="AGXN01000003">
    <property type="protein sequence ID" value="EIZ00123.1"/>
    <property type="molecule type" value="Genomic_DNA"/>
</dbReference>
<sequence>MNHLFLLHEIVEYLHFQFPRASIGISGSIANNTFKESSDIDLLFVNEAILNAYSISFYYKGISVSIFVFSLSFLSQNYNRILYGFHNMPSTFILQSNIIYDSTKIISVMKCYVFDILQQRKILRHLLIEELKKGISNRLDTANNALYKKKKSLYWVCKKMIDIFFLQNFPDKVTTKKEGREPFILLKEYSPNLFLLMSDILPYKENSLDLFFKESLIKKIKEV</sequence>
<comment type="caution">
    <text evidence="2">The sequence shown here is derived from an EMBL/GenBank/DDBJ whole genome shotgun (WGS) entry which is preliminary data.</text>
</comment>